<dbReference type="PRINTS" id="PR00344">
    <property type="entry name" value="BCTRLSENSOR"/>
</dbReference>
<keyword evidence="4" id="KW-1003">Cell membrane</keyword>
<accession>A0A1Y6B4V7</accession>
<keyword evidence="10" id="KW-0812">Transmembrane</keyword>
<gene>
    <name evidence="12" type="ORF">SAMN05428998_101477</name>
</gene>
<dbReference type="InterPro" id="IPR005467">
    <property type="entry name" value="His_kinase_dom"/>
</dbReference>
<feature type="transmembrane region" description="Helical" evidence="10">
    <location>
        <begin position="164"/>
        <end position="187"/>
    </location>
</feature>
<keyword evidence="7" id="KW-0547">Nucleotide-binding</keyword>
<dbReference type="GO" id="GO:0000155">
    <property type="term" value="F:phosphorelay sensor kinase activity"/>
    <property type="evidence" value="ECO:0007669"/>
    <property type="project" value="InterPro"/>
</dbReference>
<dbReference type="EMBL" id="FWZX01000001">
    <property type="protein sequence ID" value="SME92174.1"/>
    <property type="molecule type" value="Genomic_DNA"/>
</dbReference>
<evidence type="ECO:0000256" key="2">
    <source>
        <dbReference type="ARBA" id="ARBA00004651"/>
    </source>
</evidence>
<dbReference type="SUPFAM" id="SSF55874">
    <property type="entry name" value="ATPase domain of HSP90 chaperone/DNA topoisomerase II/histidine kinase"/>
    <property type="match status" value="1"/>
</dbReference>
<keyword evidence="5" id="KW-0597">Phosphoprotein</keyword>
<dbReference type="PANTHER" id="PTHR44936:SF10">
    <property type="entry name" value="SENSOR PROTEIN RSTB"/>
    <property type="match status" value="1"/>
</dbReference>
<protein>
    <recommendedName>
        <fullName evidence="3">histidine kinase</fullName>
        <ecNumber evidence="3">2.7.13.3</ecNumber>
    </recommendedName>
</protein>
<name>A0A1Y6B4V7_9PROT</name>
<dbReference type="InterPro" id="IPR036097">
    <property type="entry name" value="HisK_dim/P_sf"/>
</dbReference>
<dbReference type="InterPro" id="IPR003594">
    <property type="entry name" value="HATPase_dom"/>
</dbReference>
<evidence type="ECO:0000256" key="10">
    <source>
        <dbReference type="SAM" id="Phobius"/>
    </source>
</evidence>
<keyword evidence="10" id="KW-1133">Transmembrane helix</keyword>
<dbReference type="SMART" id="SM00387">
    <property type="entry name" value="HATPase_c"/>
    <property type="match status" value="1"/>
</dbReference>
<evidence type="ECO:0000313" key="13">
    <source>
        <dbReference type="Proteomes" id="UP000192917"/>
    </source>
</evidence>
<dbReference type="EC" id="2.7.13.3" evidence="3"/>
<evidence type="ECO:0000259" key="11">
    <source>
        <dbReference type="PROSITE" id="PS50109"/>
    </source>
</evidence>
<evidence type="ECO:0000256" key="6">
    <source>
        <dbReference type="ARBA" id="ARBA00022679"/>
    </source>
</evidence>
<dbReference type="SMART" id="SM00388">
    <property type="entry name" value="HisKA"/>
    <property type="match status" value="1"/>
</dbReference>
<dbReference type="PANTHER" id="PTHR44936">
    <property type="entry name" value="SENSOR PROTEIN CREC"/>
    <property type="match status" value="1"/>
</dbReference>
<keyword evidence="13" id="KW-1185">Reference proteome</keyword>
<dbReference type="InterPro" id="IPR003661">
    <property type="entry name" value="HisK_dim/P_dom"/>
</dbReference>
<dbReference type="GO" id="GO:0005524">
    <property type="term" value="F:ATP binding"/>
    <property type="evidence" value="ECO:0007669"/>
    <property type="project" value="UniProtKB-KW"/>
</dbReference>
<dbReference type="Pfam" id="PF02518">
    <property type="entry name" value="HATPase_c"/>
    <property type="match status" value="1"/>
</dbReference>
<evidence type="ECO:0000256" key="4">
    <source>
        <dbReference type="ARBA" id="ARBA00022475"/>
    </source>
</evidence>
<keyword evidence="10" id="KW-0472">Membrane</keyword>
<evidence type="ECO:0000256" key="1">
    <source>
        <dbReference type="ARBA" id="ARBA00000085"/>
    </source>
</evidence>
<dbReference type="InterPro" id="IPR050980">
    <property type="entry name" value="2C_sensor_his_kinase"/>
</dbReference>
<dbReference type="AlphaFoldDB" id="A0A1Y6B4V7"/>
<evidence type="ECO:0000256" key="5">
    <source>
        <dbReference type="ARBA" id="ARBA00022553"/>
    </source>
</evidence>
<dbReference type="Gene3D" id="1.10.287.130">
    <property type="match status" value="1"/>
</dbReference>
<dbReference type="CDD" id="cd00075">
    <property type="entry name" value="HATPase"/>
    <property type="match status" value="1"/>
</dbReference>
<dbReference type="STRING" id="560819.SAMN05428998_101477"/>
<dbReference type="GO" id="GO:0005886">
    <property type="term" value="C:plasma membrane"/>
    <property type="evidence" value="ECO:0007669"/>
    <property type="project" value="UniProtKB-SubCell"/>
</dbReference>
<comment type="subcellular location">
    <subcellularLocation>
        <location evidence="2">Cell membrane</location>
        <topology evidence="2">Multi-pass membrane protein</topology>
    </subcellularLocation>
</comment>
<dbReference type="PROSITE" id="PS50109">
    <property type="entry name" value="HIS_KIN"/>
    <property type="match status" value="1"/>
</dbReference>
<evidence type="ECO:0000256" key="3">
    <source>
        <dbReference type="ARBA" id="ARBA00012438"/>
    </source>
</evidence>
<dbReference type="Proteomes" id="UP000192917">
    <property type="component" value="Unassembled WGS sequence"/>
</dbReference>
<dbReference type="InterPro" id="IPR004358">
    <property type="entry name" value="Sig_transdc_His_kin-like_C"/>
</dbReference>
<keyword evidence="6" id="KW-0808">Transferase</keyword>
<keyword evidence="8 12" id="KW-0418">Kinase</keyword>
<evidence type="ECO:0000256" key="9">
    <source>
        <dbReference type="ARBA" id="ARBA00022840"/>
    </source>
</evidence>
<sequence length="465" mass="50467">MPPPLRSLSAKLLLLTVAFVMMAEVLIFAPSVARFRETYLTQRLASAHLAILALEGAPDQMVGADLEAELLKHVGAYLVALEDPKVGRRLLLSIDMPPAIDEVVDLGRMGFFDKLGAAFVTLLGPGDRILRVLGTSPEDGVSKVEIVLNEAPLRREMINFGYRVLALSLAISLFTAALIYLSLHLLLVRPLRRMTENMMAFREDPENAERFMPLSGRSDEVGLAEAQLREMQEALWASLHQKARLAAVGVAVTKISHDLRNILSTASLMSDRLAASQDPDVKRSAGTLMTTLDRAINLCRQTLNFTREGPAVLELSRVDLHALIDEVGSELPASLAGEAEWRNEVPAGVGVEADRAQLYRVFHNLGLNALQAGATAIVLDAARLDERLEIELTDNGPGLSPRARERLFQPFTASGRSGGTGLGLAIARELARAHGGDLELRRSDAAGTCFRLTLPLSQASRQAAQ</sequence>
<keyword evidence="9" id="KW-0067">ATP-binding</keyword>
<feature type="domain" description="Histidine kinase" evidence="11">
    <location>
        <begin position="254"/>
        <end position="458"/>
    </location>
</feature>
<evidence type="ECO:0000313" key="12">
    <source>
        <dbReference type="EMBL" id="SME92174.1"/>
    </source>
</evidence>
<organism evidence="12 13">
    <name type="scientific">Tistlia consotensis USBA 355</name>
    <dbReference type="NCBI Taxonomy" id="560819"/>
    <lineage>
        <taxon>Bacteria</taxon>
        <taxon>Pseudomonadati</taxon>
        <taxon>Pseudomonadota</taxon>
        <taxon>Alphaproteobacteria</taxon>
        <taxon>Rhodospirillales</taxon>
        <taxon>Rhodovibrionaceae</taxon>
        <taxon>Tistlia</taxon>
    </lineage>
</organism>
<dbReference type="Gene3D" id="3.30.565.10">
    <property type="entry name" value="Histidine kinase-like ATPase, C-terminal domain"/>
    <property type="match status" value="1"/>
</dbReference>
<comment type="catalytic activity">
    <reaction evidence="1">
        <text>ATP + protein L-histidine = ADP + protein N-phospho-L-histidine.</text>
        <dbReference type="EC" id="2.7.13.3"/>
    </reaction>
</comment>
<dbReference type="SUPFAM" id="SSF47384">
    <property type="entry name" value="Homodimeric domain of signal transducing histidine kinase"/>
    <property type="match status" value="1"/>
</dbReference>
<feature type="transmembrane region" description="Helical" evidence="10">
    <location>
        <begin position="12"/>
        <end position="33"/>
    </location>
</feature>
<proteinExistence type="predicted"/>
<evidence type="ECO:0000256" key="7">
    <source>
        <dbReference type="ARBA" id="ARBA00022741"/>
    </source>
</evidence>
<reference evidence="12 13" key="1">
    <citation type="submission" date="2017-04" db="EMBL/GenBank/DDBJ databases">
        <authorList>
            <person name="Afonso C.L."/>
            <person name="Miller P.J."/>
            <person name="Scott M.A."/>
            <person name="Spackman E."/>
            <person name="Goraichik I."/>
            <person name="Dimitrov K.M."/>
            <person name="Suarez D.L."/>
            <person name="Swayne D.E."/>
        </authorList>
    </citation>
    <scope>NUCLEOTIDE SEQUENCE [LARGE SCALE GENOMIC DNA]</scope>
    <source>
        <strain evidence="12 13">USBA 355</strain>
    </source>
</reference>
<evidence type="ECO:0000256" key="8">
    <source>
        <dbReference type="ARBA" id="ARBA00022777"/>
    </source>
</evidence>
<dbReference type="InterPro" id="IPR036890">
    <property type="entry name" value="HATPase_C_sf"/>
</dbReference>